<feature type="transmembrane region" description="Helical" evidence="8">
    <location>
        <begin position="68"/>
        <end position="87"/>
    </location>
</feature>
<protein>
    <recommendedName>
        <fullName evidence="11">DUF2029 domain-containing protein</fullName>
    </recommendedName>
</protein>
<feature type="transmembrane region" description="Helical" evidence="8">
    <location>
        <begin position="267"/>
        <end position="288"/>
    </location>
</feature>
<feature type="transmembrane region" description="Helical" evidence="8">
    <location>
        <begin position="323"/>
        <end position="345"/>
    </location>
</feature>
<evidence type="ECO:0000256" key="8">
    <source>
        <dbReference type="SAM" id="Phobius"/>
    </source>
</evidence>
<feature type="transmembrane region" description="Helical" evidence="8">
    <location>
        <begin position="425"/>
        <end position="450"/>
    </location>
</feature>
<evidence type="ECO:0000256" key="3">
    <source>
        <dbReference type="ARBA" id="ARBA00022679"/>
    </source>
</evidence>
<dbReference type="Pfam" id="PF26314">
    <property type="entry name" value="MptA_B_family"/>
    <property type="match status" value="1"/>
</dbReference>
<keyword evidence="4 8" id="KW-0812">Transmembrane</keyword>
<dbReference type="EMBL" id="JACJII010000001">
    <property type="protein sequence ID" value="MBA9002287.1"/>
    <property type="molecule type" value="Genomic_DNA"/>
</dbReference>
<proteinExistence type="inferred from homology"/>
<gene>
    <name evidence="9" type="ORF">HNR21_001169</name>
</gene>
<comment type="similarity">
    <text evidence="7">Belongs to the MptA/B family.</text>
</comment>
<dbReference type="Proteomes" id="UP000539313">
    <property type="component" value="Unassembled WGS sequence"/>
</dbReference>
<organism evidence="9 10">
    <name type="scientific">Thermomonospora cellulosilytica</name>
    <dbReference type="NCBI Taxonomy" id="1411118"/>
    <lineage>
        <taxon>Bacteria</taxon>
        <taxon>Bacillati</taxon>
        <taxon>Actinomycetota</taxon>
        <taxon>Actinomycetes</taxon>
        <taxon>Streptosporangiales</taxon>
        <taxon>Thermomonosporaceae</taxon>
        <taxon>Thermomonospora</taxon>
    </lineage>
</organism>
<feature type="transmembrane region" description="Helical" evidence="8">
    <location>
        <begin position="31"/>
        <end position="56"/>
    </location>
</feature>
<feature type="transmembrane region" description="Helical" evidence="8">
    <location>
        <begin position="153"/>
        <end position="174"/>
    </location>
</feature>
<dbReference type="NCBIfam" id="NF038066">
    <property type="entry name" value="MptB"/>
    <property type="match status" value="1"/>
</dbReference>
<dbReference type="AlphaFoldDB" id="A0A7W3MUX2"/>
<accession>A0A7W3MUX2</accession>
<evidence type="ECO:0000313" key="9">
    <source>
        <dbReference type="EMBL" id="MBA9002287.1"/>
    </source>
</evidence>
<reference evidence="9 10" key="1">
    <citation type="submission" date="2020-08" db="EMBL/GenBank/DDBJ databases">
        <title>Sequencing the genomes of 1000 actinobacteria strains.</title>
        <authorList>
            <person name="Klenk H.-P."/>
        </authorList>
    </citation>
    <scope>NUCLEOTIDE SEQUENCE [LARGE SCALE GENOMIC DNA]</scope>
    <source>
        <strain evidence="9 10">DSM 45823</strain>
    </source>
</reference>
<evidence type="ECO:0008006" key="11">
    <source>
        <dbReference type="Google" id="ProtNLM"/>
    </source>
</evidence>
<comment type="caution">
    <text evidence="9">The sequence shown here is derived from an EMBL/GenBank/DDBJ whole genome shotgun (WGS) entry which is preliminary data.</text>
</comment>
<dbReference type="GO" id="GO:0016020">
    <property type="term" value="C:membrane"/>
    <property type="evidence" value="ECO:0007669"/>
    <property type="project" value="UniProtKB-SubCell"/>
</dbReference>
<sequence length="476" mass="49057">MCFLLVALLGPSAMQPRLAGAGAPFSLDVGASPYVVIGLTAAGILLGTAGLGLCFVAVRRGWRCPAKGLMVAGVLAAAAFAVMPPIGSADHLNYAAYGRMAVTGHDPYATRAVDMPGDPVADAVEEWRSAPSVYGPIATAQQALASWAGGESVALTVFALSVTNALAFVLTGLILHRACRTPEGRLRAALLWTCNPLMLFHLVAGAHNDALAICAAVGVLAVLARTSRPVLRAAAAGVFAGAAGAIKFPAALVGGGPALRMLLGRRLTSLAALAGAAAGTAGLAYALAGEHAFDQVRRAANSVSLATPWHLLDAAMGVNQHRVVIRIGSLVLLAALIWLLARALPRDPQQDPDAAEALAVSAALVLAWLWSATYALPWYDGLGWAVLALLPWSRLDWALLGHTAALSLAYLPARDPALIGLPDDLMWLVTVLRSDVIPWLLTGLLIWAAATALRSARPRPVPAPARSPRGSAGSPG</sequence>
<keyword evidence="3" id="KW-0808">Transferase</keyword>
<keyword evidence="6 8" id="KW-0472">Membrane</keyword>
<feature type="transmembrane region" description="Helical" evidence="8">
    <location>
        <begin position="357"/>
        <end position="376"/>
    </location>
</feature>
<evidence type="ECO:0000256" key="7">
    <source>
        <dbReference type="ARBA" id="ARBA00043987"/>
    </source>
</evidence>
<evidence type="ECO:0000256" key="1">
    <source>
        <dbReference type="ARBA" id="ARBA00004141"/>
    </source>
</evidence>
<dbReference type="InterPro" id="IPR049829">
    <property type="entry name" value="MptA/B-like"/>
</dbReference>
<keyword evidence="5 8" id="KW-1133">Transmembrane helix</keyword>
<evidence type="ECO:0000256" key="5">
    <source>
        <dbReference type="ARBA" id="ARBA00022989"/>
    </source>
</evidence>
<keyword evidence="10" id="KW-1185">Reference proteome</keyword>
<evidence type="ECO:0000256" key="6">
    <source>
        <dbReference type="ARBA" id="ARBA00023136"/>
    </source>
</evidence>
<evidence type="ECO:0000256" key="4">
    <source>
        <dbReference type="ARBA" id="ARBA00022692"/>
    </source>
</evidence>
<evidence type="ECO:0000256" key="2">
    <source>
        <dbReference type="ARBA" id="ARBA00022676"/>
    </source>
</evidence>
<evidence type="ECO:0000313" key="10">
    <source>
        <dbReference type="Proteomes" id="UP000539313"/>
    </source>
</evidence>
<comment type="subcellular location">
    <subcellularLocation>
        <location evidence="1">Membrane</location>
        <topology evidence="1">Multi-pass membrane protein</topology>
    </subcellularLocation>
</comment>
<keyword evidence="2" id="KW-0328">Glycosyltransferase</keyword>
<name>A0A7W3MUX2_9ACTN</name>
<feature type="transmembrane region" description="Helical" evidence="8">
    <location>
        <begin position="233"/>
        <end position="255"/>
    </location>
</feature>
<dbReference type="GO" id="GO:0016757">
    <property type="term" value="F:glycosyltransferase activity"/>
    <property type="evidence" value="ECO:0007669"/>
    <property type="project" value="UniProtKB-KW"/>
</dbReference>